<dbReference type="PROSITE" id="PS50058">
    <property type="entry name" value="G_PROTEIN_GAMMA"/>
    <property type="match status" value="1"/>
</dbReference>
<dbReference type="GO" id="GO:0007186">
    <property type="term" value="P:G protein-coupled receptor signaling pathway"/>
    <property type="evidence" value="ECO:0007669"/>
    <property type="project" value="InterPro"/>
</dbReference>
<dbReference type="FunFam" id="4.10.260.10:FF:000003">
    <property type="entry name" value="G-protein complex gamma subunit Ste18/GpgA"/>
    <property type="match status" value="1"/>
</dbReference>
<evidence type="ECO:0000313" key="12">
    <source>
        <dbReference type="EMBL" id="EIE77798.1"/>
    </source>
</evidence>
<dbReference type="GO" id="GO:0000750">
    <property type="term" value="P:pheromone-dependent signal transduction involved in conjugation with cellular fusion"/>
    <property type="evidence" value="ECO:0007669"/>
    <property type="project" value="InterPro"/>
</dbReference>
<comment type="similarity">
    <text evidence="2">Belongs to the G protein gamma family.</text>
</comment>
<dbReference type="PANTHER" id="PTHR28189">
    <property type="entry name" value="GUANINE NUCLEOTIDE-BINDING PROTEIN SUBUNIT GAMMA"/>
    <property type="match status" value="1"/>
</dbReference>
<gene>
    <name evidence="12" type="ORF">RO3G_02502</name>
</gene>
<feature type="domain" description="G protein gamma" evidence="11">
    <location>
        <begin position="14"/>
        <end position="77"/>
    </location>
</feature>
<keyword evidence="13" id="KW-1185">Reference proteome</keyword>
<evidence type="ECO:0000313" key="13">
    <source>
        <dbReference type="Proteomes" id="UP000009138"/>
    </source>
</evidence>
<proteinExistence type="inferred from homology"/>
<evidence type="ECO:0000256" key="9">
    <source>
        <dbReference type="ARBA" id="ARBA00023288"/>
    </source>
</evidence>
<dbReference type="InterPro" id="IPR036284">
    <property type="entry name" value="GGL_sf"/>
</dbReference>
<evidence type="ECO:0000259" key="11">
    <source>
        <dbReference type="PROSITE" id="PS50058"/>
    </source>
</evidence>
<organism evidence="12 13">
    <name type="scientific">Rhizopus delemar (strain RA 99-880 / ATCC MYA-4621 / FGSC 9543 / NRRL 43880)</name>
    <name type="common">Mucormycosis agent</name>
    <name type="synonym">Rhizopus arrhizus var. delemar</name>
    <dbReference type="NCBI Taxonomy" id="246409"/>
    <lineage>
        <taxon>Eukaryota</taxon>
        <taxon>Fungi</taxon>
        <taxon>Fungi incertae sedis</taxon>
        <taxon>Mucoromycota</taxon>
        <taxon>Mucoromycotina</taxon>
        <taxon>Mucoromycetes</taxon>
        <taxon>Mucorales</taxon>
        <taxon>Mucorineae</taxon>
        <taxon>Rhizopodaceae</taxon>
        <taxon>Rhizopus</taxon>
    </lineage>
</organism>
<comment type="subcellular location">
    <subcellularLocation>
        <location evidence="1">Membrane</location>
        <topology evidence="1">Peripheral membrane protein</topology>
    </subcellularLocation>
</comment>
<dbReference type="InterPro" id="IPR041848">
    <property type="entry name" value="Ste18_fungal"/>
</dbReference>
<dbReference type="EMBL" id="CH476733">
    <property type="protein sequence ID" value="EIE77798.1"/>
    <property type="molecule type" value="Genomic_DNA"/>
</dbReference>
<dbReference type="Pfam" id="PF00631">
    <property type="entry name" value="G-gamma"/>
    <property type="match status" value="1"/>
</dbReference>
<keyword evidence="7" id="KW-0564">Palmitate</keyword>
<evidence type="ECO:0000256" key="2">
    <source>
        <dbReference type="ARBA" id="ARBA00007431"/>
    </source>
</evidence>
<dbReference type="InterPro" id="IPR015898">
    <property type="entry name" value="G-protein_gamma-like_dom"/>
</dbReference>
<dbReference type="SUPFAM" id="SSF48670">
    <property type="entry name" value="Transducin (heterotrimeric G protein), gamma chain"/>
    <property type="match status" value="1"/>
</dbReference>
<dbReference type="InParanoid" id="I1BNL8"/>
<dbReference type="GO" id="GO:0005834">
    <property type="term" value="C:heterotrimeric G-protein complex"/>
    <property type="evidence" value="ECO:0007669"/>
    <property type="project" value="TreeGrafter"/>
</dbReference>
<evidence type="ECO:0000256" key="8">
    <source>
        <dbReference type="ARBA" id="ARBA00023224"/>
    </source>
</evidence>
<name>I1BNL8_RHIO9</name>
<evidence type="ECO:0000256" key="10">
    <source>
        <dbReference type="ARBA" id="ARBA00023289"/>
    </source>
</evidence>
<dbReference type="AlphaFoldDB" id="I1BNL8"/>
<dbReference type="Gene3D" id="4.10.260.10">
    <property type="entry name" value="Transducin (heterotrimeric G protein), gamma chain"/>
    <property type="match status" value="1"/>
</dbReference>
<evidence type="ECO:0000256" key="4">
    <source>
        <dbReference type="ARBA" id="ARBA00016111"/>
    </source>
</evidence>
<keyword evidence="9" id="KW-0449">Lipoprotein</keyword>
<protein>
    <recommendedName>
        <fullName evidence="4">Guanine nucleotide-binding protein subunit gamma</fullName>
    </recommendedName>
</protein>
<dbReference type="GO" id="GO:0031681">
    <property type="term" value="F:G-protein beta-subunit binding"/>
    <property type="evidence" value="ECO:0007669"/>
    <property type="project" value="InterPro"/>
</dbReference>
<dbReference type="OMA" id="GCSCAIM"/>
<dbReference type="VEuPathDB" id="FungiDB:RO3G_02502"/>
<dbReference type="Proteomes" id="UP000009138">
    <property type="component" value="Unassembled WGS sequence"/>
</dbReference>
<dbReference type="SMART" id="SM00224">
    <property type="entry name" value="GGL"/>
    <property type="match status" value="1"/>
</dbReference>
<dbReference type="SMART" id="SM01224">
    <property type="entry name" value="G_gamma"/>
    <property type="match status" value="1"/>
</dbReference>
<dbReference type="GeneID" id="93609474"/>
<reference evidence="12 13" key="1">
    <citation type="journal article" date="2009" name="PLoS Genet.">
        <title>Genomic analysis of the basal lineage fungus Rhizopus oryzae reveals a whole-genome duplication.</title>
        <authorList>
            <person name="Ma L.-J."/>
            <person name="Ibrahim A.S."/>
            <person name="Skory C."/>
            <person name="Grabherr M.G."/>
            <person name="Burger G."/>
            <person name="Butler M."/>
            <person name="Elias M."/>
            <person name="Idnurm A."/>
            <person name="Lang B.F."/>
            <person name="Sone T."/>
            <person name="Abe A."/>
            <person name="Calvo S.E."/>
            <person name="Corrochano L.M."/>
            <person name="Engels R."/>
            <person name="Fu J."/>
            <person name="Hansberg W."/>
            <person name="Kim J.-M."/>
            <person name="Kodira C.D."/>
            <person name="Koehrsen M.J."/>
            <person name="Liu B."/>
            <person name="Miranda-Saavedra D."/>
            <person name="O'Leary S."/>
            <person name="Ortiz-Castellanos L."/>
            <person name="Poulter R."/>
            <person name="Rodriguez-Romero J."/>
            <person name="Ruiz-Herrera J."/>
            <person name="Shen Y.-Q."/>
            <person name="Zeng Q."/>
            <person name="Galagan J."/>
            <person name="Birren B.W."/>
            <person name="Cuomo C.A."/>
            <person name="Wickes B.L."/>
        </authorList>
    </citation>
    <scope>NUCLEOTIDE SEQUENCE [LARGE SCALE GENOMIC DNA]</scope>
    <source>
        <strain evidence="13">RA 99-880 / ATCC MYA-4621 / FGSC 9543 / NRRL 43880</strain>
    </source>
</reference>
<sequence length="77" mass="8765">MNSKRTQVSMLRILEENNNHLRHELNLLRTSVSDASTSLINYCNNHEDPLLPSIWGPLPKKNNPFASPDTEKCCSVM</sequence>
<keyword evidence="5" id="KW-0488">Methylation</keyword>
<evidence type="ECO:0000256" key="3">
    <source>
        <dbReference type="ARBA" id="ARBA00011581"/>
    </source>
</evidence>
<dbReference type="PANTHER" id="PTHR28189:SF1">
    <property type="entry name" value="GUANINE NUCLEOTIDE-BINDING PROTEIN SUBUNIT GAMMA"/>
    <property type="match status" value="1"/>
</dbReference>
<evidence type="ECO:0000256" key="1">
    <source>
        <dbReference type="ARBA" id="ARBA00004170"/>
    </source>
</evidence>
<evidence type="ECO:0000256" key="5">
    <source>
        <dbReference type="ARBA" id="ARBA00022481"/>
    </source>
</evidence>
<dbReference type="STRING" id="246409.I1BNL8"/>
<keyword evidence="10" id="KW-0636">Prenylation</keyword>
<evidence type="ECO:0000256" key="6">
    <source>
        <dbReference type="ARBA" id="ARBA00023136"/>
    </source>
</evidence>
<accession>I1BNL8</accession>
<comment type="subunit">
    <text evidence="3">G proteins are composed of 3 units, alpha, beta and gamma.</text>
</comment>
<evidence type="ECO:0000256" key="7">
    <source>
        <dbReference type="ARBA" id="ARBA00023139"/>
    </source>
</evidence>
<dbReference type="RefSeq" id="XP_067513194.1">
    <property type="nucleotide sequence ID" value="XM_067657093.1"/>
</dbReference>
<keyword evidence="8" id="KW-0807">Transducer</keyword>
<keyword evidence="6" id="KW-0472">Membrane</keyword>